<keyword evidence="6 7" id="KW-0472">Membrane</keyword>
<proteinExistence type="predicted"/>
<evidence type="ECO:0000313" key="9">
    <source>
        <dbReference type="EMBL" id="SHO47505.1"/>
    </source>
</evidence>
<protein>
    <submittedName>
        <fullName evidence="9">Putative aldouronate transport system permease protein</fullName>
    </submittedName>
</protein>
<organism evidence="9 10">
    <name type="scientific">Anaerocolumna xylanovorans DSM 12503</name>
    <dbReference type="NCBI Taxonomy" id="1121345"/>
    <lineage>
        <taxon>Bacteria</taxon>
        <taxon>Bacillati</taxon>
        <taxon>Bacillota</taxon>
        <taxon>Clostridia</taxon>
        <taxon>Lachnospirales</taxon>
        <taxon>Lachnospiraceae</taxon>
        <taxon>Anaerocolumna</taxon>
    </lineage>
</organism>
<sequence length="296" mass="32963">MKIKQSGSTIVFKVIIYILLTFMAAVCVFPFIIIISGSFTDNYTIITEGYGLLPKNFTISAYKTIFKAPQDILQAYKMNFYYTIVGTGIGLFIITMTAYVISRPEFKYRNNISFIIYFTSIFGGGMIPWYLMYASVLGLKGSTFAIWFPALMSPFLVILMRTFIKESVPDAIAESAKIDGAGHVTIFLKIVMPVLGPGLATIGLFLAIGYWNDWYRSSMFSTSSKTWELQFYLYDLLNATQALRQMAQNTSVSTADLPTESIKLAMAVVATGPVLLFYPFVQKYFVSGITVGAVKG</sequence>
<dbReference type="PROSITE" id="PS50928">
    <property type="entry name" value="ABC_TM1"/>
    <property type="match status" value="1"/>
</dbReference>
<evidence type="ECO:0000256" key="7">
    <source>
        <dbReference type="SAM" id="Phobius"/>
    </source>
</evidence>
<accession>A0A1M7Y580</accession>
<dbReference type="InterPro" id="IPR035906">
    <property type="entry name" value="MetI-like_sf"/>
</dbReference>
<dbReference type="OrthoDB" id="157184at2"/>
<keyword evidence="4 7" id="KW-0812">Transmembrane</keyword>
<evidence type="ECO:0000313" key="10">
    <source>
        <dbReference type="Proteomes" id="UP000184612"/>
    </source>
</evidence>
<keyword evidence="2" id="KW-0813">Transport</keyword>
<keyword evidence="3" id="KW-1003">Cell membrane</keyword>
<feature type="transmembrane region" description="Helical" evidence="7">
    <location>
        <begin position="262"/>
        <end position="281"/>
    </location>
</feature>
<dbReference type="SUPFAM" id="SSF161098">
    <property type="entry name" value="MetI-like"/>
    <property type="match status" value="1"/>
</dbReference>
<dbReference type="Gene3D" id="1.10.3720.10">
    <property type="entry name" value="MetI-like"/>
    <property type="match status" value="1"/>
</dbReference>
<dbReference type="InterPro" id="IPR000515">
    <property type="entry name" value="MetI-like"/>
</dbReference>
<feature type="transmembrane region" description="Helical" evidence="7">
    <location>
        <begin position="185"/>
        <end position="211"/>
    </location>
</feature>
<dbReference type="Proteomes" id="UP000184612">
    <property type="component" value="Unassembled WGS sequence"/>
</dbReference>
<evidence type="ECO:0000256" key="6">
    <source>
        <dbReference type="ARBA" id="ARBA00023136"/>
    </source>
</evidence>
<reference evidence="9 10" key="1">
    <citation type="submission" date="2016-12" db="EMBL/GenBank/DDBJ databases">
        <authorList>
            <person name="Song W.-J."/>
            <person name="Kurnit D.M."/>
        </authorList>
    </citation>
    <scope>NUCLEOTIDE SEQUENCE [LARGE SCALE GENOMIC DNA]</scope>
    <source>
        <strain evidence="9 10">DSM 12503</strain>
    </source>
</reference>
<dbReference type="EMBL" id="FRFD01000004">
    <property type="protein sequence ID" value="SHO47505.1"/>
    <property type="molecule type" value="Genomic_DNA"/>
</dbReference>
<keyword evidence="10" id="KW-1185">Reference proteome</keyword>
<dbReference type="GO" id="GO:0055085">
    <property type="term" value="P:transmembrane transport"/>
    <property type="evidence" value="ECO:0007669"/>
    <property type="project" value="InterPro"/>
</dbReference>
<evidence type="ECO:0000256" key="1">
    <source>
        <dbReference type="ARBA" id="ARBA00004651"/>
    </source>
</evidence>
<feature type="transmembrane region" description="Helical" evidence="7">
    <location>
        <begin position="144"/>
        <end position="164"/>
    </location>
</feature>
<name>A0A1M7Y580_9FIRM</name>
<evidence type="ECO:0000256" key="5">
    <source>
        <dbReference type="ARBA" id="ARBA00022989"/>
    </source>
</evidence>
<gene>
    <name evidence="9" type="ORF">SAMN02745217_01559</name>
</gene>
<dbReference type="STRING" id="1121345.SAMN02745217_01559"/>
<dbReference type="GO" id="GO:0005886">
    <property type="term" value="C:plasma membrane"/>
    <property type="evidence" value="ECO:0007669"/>
    <property type="project" value="UniProtKB-SubCell"/>
</dbReference>
<dbReference type="RefSeq" id="WP_073588265.1">
    <property type="nucleotide sequence ID" value="NZ_FRFD01000004.1"/>
</dbReference>
<dbReference type="PANTHER" id="PTHR43744:SF9">
    <property type="entry name" value="POLYGALACTURONAN_RHAMNOGALACTURONAN TRANSPORT SYSTEM PERMEASE PROTEIN YTCP"/>
    <property type="match status" value="1"/>
</dbReference>
<dbReference type="CDD" id="cd06261">
    <property type="entry name" value="TM_PBP2"/>
    <property type="match status" value="1"/>
</dbReference>
<feature type="domain" description="ABC transmembrane type-1" evidence="8">
    <location>
        <begin position="76"/>
        <end position="281"/>
    </location>
</feature>
<dbReference type="PANTHER" id="PTHR43744">
    <property type="entry name" value="ABC TRANSPORTER PERMEASE PROTEIN MG189-RELATED-RELATED"/>
    <property type="match status" value="1"/>
</dbReference>
<feature type="transmembrane region" description="Helical" evidence="7">
    <location>
        <begin position="12"/>
        <end position="35"/>
    </location>
</feature>
<dbReference type="AlphaFoldDB" id="A0A1M7Y580"/>
<evidence type="ECO:0000259" key="8">
    <source>
        <dbReference type="PROSITE" id="PS50928"/>
    </source>
</evidence>
<evidence type="ECO:0000256" key="3">
    <source>
        <dbReference type="ARBA" id="ARBA00022475"/>
    </source>
</evidence>
<evidence type="ECO:0000256" key="2">
    <source>
        <dbReference type="ARBA" id="ARBA00022448"/>
    </source>
</evidence>
<evidence type="ECO:0000256" key="4">
    <source>
        <dbReference type="ARBA" id="ARBA00022692"/>
    </source>
</evidence>
<feature type="transmembrane region" description="Helical" evidence="7">
    <location>
        <begin position="80"/>
        <end position="102"/>
    </location>
</feature>
<comment type="subcellular location">
    <subcellularLocation>
        <location evidence="1">Cell membrane</location>
        <topology evidence="1">Multi-pass membrane protein</topology>
    </subcellularLocation>
</comment>
<feature type="transmembrane region" description="Helical" evidence="7">
    <location>
        <begin position="114"/>
        <end position="132"/>
    </location>
</feature>
<keyword evidence="5 7" id="KW-1133">Transmembrane helix</keyword>